<dbReference type="InterPro" id="IPR050166">
    <property type="entry name" value="ABC_transporter_ATP-bind"/>
</dbReference>
<dbReference type="InterPro" id="IPR027417">
    <property type="entry name" value="P-loop_NTPase"/>
</dbReference>
<organism evidence="6 7">
    <name type="scientific">Actinacidiphila guanduensis</name>
    <dbReference type="NCBI Taxonomy" id="310781"/>
    <lineage>
        <taxon>Bacteria</taxon>
        <taxon>Bacillati</taxon>
        <taxon>Actinomycetota</taxon>
        <taxon>Actinomycetes</taxon>
        <taxon>Kitasatosporales</taxon>
        <taxon>Streptomycetaceae</taxon>
        <taxon>Actinacidiphila</taxon>
    </lineage>
</organism>
<dbReference type="InterPro" id="IPR017871">
    <property type="entry name" value="ABC_transporter-like_CS"/>
</dbReference>
<dbReference type="Gene3D" id="3.40.50.300">
    <property type="entry name" value="P-loop containing nucleotide triphosphate hydrolases"/>
    <property type="match status" value="1"/>
</dbReference>
<feature type="domain" description="ABC transporter" evidence="5">
    <location>
        <begin position="41"/>
        <end position="280"/>
    </location>
</feature>
<dbReference type="PROSITE" id="PS50893">
    <property type="entry name" value="ABC_TRANSPORTER_2"/>
    <property type="match status" value="1"/>
</dbReference>
<dbReference type="PANTHER" id="PTHR42788:SF13">
    <property type="entry name" value="ALIPHATIC SULFONATES IMPORT ATP-BINDING PROTEIN SSUB"/>
    <property type="match status" value="1"/>
</dbReference>
<dbReference type="PROSITE" id="PS00211">
    <property type="entry name" value="ABC_TRANSPORTER_1"/>
    <property type="match status" value="1"/>
</dbReference>
<dbReference type="CDD" id="cd03293">
    <property type="entry name" value="ABC_NrtD_SsuB_transporters"/>
    <property type="match status" value="1"/>
</dbReference>
<keyword evidence="3 6" id="KW-0067">ATP-binding</keyword>
<gene>
    <name evidence="6" type="ORF">SAMN05216259_11960</name>
</gene>
<proteinExistence type="predicted"/>
<reference evidence="6 7" key="1">
    <citation type="submission" date="2016-10" db="EMBL/GenBank/DDBJ databases">
        <authorList>
            <person name="de Groot N.N."/>
        </authorList>
    </citation>
    <scope>NUCLEOTIDE SEQUENCE [LARGE SCALE GENOMIC DNA]</scope>
    <source>
        <strain evidence="6 7">CGMCC 4.2022</strain>
    </source>
</reference>
<dbReference type="EMBL" id="FNIE01000019">
    <property type="protein sequence ID" value="SDP18957.1"/>
    <property type="molecule type" value="Genomic_DNA"/>
</dbReference>
<protein>
    <submittedName>
        <fullName evidence="6">NitT/TauT family transport system ATP-binding protein</fullName>
    </submittedName>
</protein>
<evidence type="ECO:0000256" key="4">
    <source>
        <dbReference type="SAM" id="MobiDB-lite"/>
    </source>
</evidence>
<dbReference type="AlphaFoldDB" id="A0A1H0QNM9"/>
<dbReference type="PANTHER" id="PTHR42788">
    <property type="entry name" value="TAURINE IMPORT ATP-BINDING PROTEIN-RELATED"/>
    <property type="match status" value="1"/>
</dbReference>
<dbReference type="SMART" id="SM00382">
    <property type="entry name" value="AAA"/>
    <property type="match status" value="1"/>
</dbReference>
<evidence type="ECO:0000259" key="5">
    <source>
        <dbReference type="PROSITE" id="PS50893"/>
    </source>
</evidence>
<sequence>MTLDSGAMSPSTHRSPEDAPSRTGQQDAPNPSGTTVEPPAAHLAAVGVGIEYGPRPGERGGATTAAVSRVDLTMARGDFVCIVGPSGCGKTTFLNAVAGFLPVTRGTLRLDGRDIPGPGPDRAMVFQHASLLPWRSVLDNVTYGLELSRSMKRAEARERARDLLDLVGLAHAADQHPGQLSGGMQQRVNLARALAVEPEVLLLDEPFASIDAQTREVMQVELLRICTERHVTALFITHDITEAAFLADRVCVFGPRPGRIVKEIAVSLPRPRDQKIRRLPEFTALVDEISDTLHGAADSALPAGRPETEGAR</sequence>
<feature type="region of interest" description="Disordered" evidence="4">
    <location>
        <begin position="1"/>
        <end position="38"/>
    </location>
</feature>
<name>A0A1H0QNM9_9ACTN</name>
<keyword evidence="7" id="KW-1185">Reference proteome</keyword>
<keyword evidence="2" id="KW-0547">Nucleotide-binding</keyword>
<dbReference type="SUPFAM" id="SSF52540">
    <property type="entry name" value="P-loop containing nucleoside triphosphate hydrolases"/>
    <property type="match status" value="1"/>
</dbReference>
<dbReference type="GO" id="GO:0016887">
    <property type="term" value="F:ATP hydrolysis activity"/>
    <property type="evidence" value="ECO:0007669"/>
    <property type="project" value="InterPro"/>
</dbReference>
<dbReference type="Pfam" id="PF00005">
    <property type="entry name" value="ABC_tran"/>
    <property type="match status" value="1"/>
</dbReference>
<dbReference type="Proteomes" id="UP000199341">
    <property type="component" value="Unassembled WGS sequence"/>
</dbReference>
<dbReference type="GO" id="GO:0005524">
    <property type="term" value="F:ATP binding"/>
    <property type="evidence" value="ECO:0007669"/>
    <property type="project" value="UniProtKB-KW"/>
</dbReference>
<evidence type="ECO:0000256" key="1">
    <source>
        <dbReference type="ARBA" id="ARBA00022448"/>
    </source>
</evidence>
<dbReference type="STRING" id="310781.SAMN05216259_11960"/>
<accession>A0A1H0QNM9</accession>
<evidence type="ECO:0000313" key="7">
    <source>
        <dbReference type="Proteomes" id="UP000199341"/>
    </source>
</evidence>
<dbReference type="InterPro" id="IPR003593">
    <property type="entry name" value="AAA+_ATPase"/>
</dbReference>
<dbReference type="InterPro" id="IPR003439">
    <property type="entry name" value="ABC_transporter-like_ATP-bd"/>
</dbReference>
<evidence type="ECO:0000313" key="6">
    <source>
        <dbReference type="EMBL" id="SDP18957.1"/>
    </source>
</evidence>
<keyword evidence="1" id="KW-0813">Transport</keyword>
<evidence type="ECO:0000256" key="3">
    <source>
        <dbReference type="ARBA" id="ARBA00022840"/>
    </source>
</evidence>
<feature type="compositionally biased region" description="Polar residues" evidence="4">
    <location>
        <begin position="22"/>
        <end position="35"/>
    </location>
</feature>
<evidence type="ECO:0000256" key="2">
    <source>
        <dbReference type="ARBA" id="ARBA00022741"/>
    </source>
</evidence>